<sequence length="248" mass="27003">MAASTATKLTLVNNPVCPFGARAHIAAAEHLKEGDYEVRVASLSDKPQWFTDIYRKAIGSDQTSTGKVPVMQDGDTVLCESAIVAEYIDRKFAADEGSRLLSDDPLKRAEAQLFVEQFGSRVVGGFYKMLWAPAGEKRDAALAAYTETMKDLDEALRAKDARSGTAGPFFDGVRFGWVEVMLFPWLARRSALSVHRGWELPSGAGFERVNAWVAACTARPSVVTNTTPGDYYAAQYKSYAEKGDAATA</sequence>
<evidence type="ECO:0008006" key="5">
    <source>
        <dbReference type="Google" id="ProtNLM"/>
    </source>
</evidence>
<dbReference type="SUPFAM" id="SSF47616">
    <property type="entry name" value="GST C-terminal domain-like"/>
    <property type="match status" value="1"/>
</dbReference>
<dbReference type="AlphaFoldDB" id="A0A5A8ELZ2"/>
<dbReference type="OrthoDB" id="4951845at2759"/>
<reference evidence="3 4" key="1">
    <citation type="submission" date="2019-07" db="EMBL/GenBank/DDBJ databases">
        <title>Genomes of Cafeteria roenbergensis.</title>
        <authorList>
            <person name="Fischer M.G."/>
            <person name="Hackl T."/>
            <person name="Roman M."/>
        </authorList>
    </citation>
    <scope>NUCLEOTIDE SEQUENCE [LARGE SCALE GENOMIC DNA]</scope>
    <source>
        <strain evidence="3 4">E4-10P</strain>
    </source>
</reference>
<comment type="caution">
    <text evidence="3">The sequence shown here is derived from an EMBL/GenBank/DDBJ whole genome shotgun (WGS) entry which is preliminary data.</text>
</comment>
<dbReference type="PANTHER" id="PTHR43968">
    <property type="match status" value="1"/>
</dbReference>
<dbReference type="GO" id="GO:0005737">
    <property type="term" value="C:cytoplasm"/>
    <property type="evidence" value="ECO:0007669"/>
    <property type="project" value="TreeGrafter"/>
</dbReference>
<evidence type="ECO:0000259" key="2">
    <source>
        <dbReference type="PROSITE" id="PS50405"/>
    </source>
</evidence>
<feature type="domain" description="GST N-terminal" evidence="1">
    <location>
        <begin position="7"/>
        <end position="96"/>
    </location>
</feature>
<dbReference type="Proteomes" id="UP000322899">
    <property type="component" value="Unassembled WGS sequence"/>
</dbReference>
<dbReference type="PROSITE" id="PS50404">
    <property type="entry name" value="GST_NTER"/>
    <property type="match status" value="1"/>
</dbReference>
<dbReference type="InterPro" id="IPR036249">
    <property type="entry name" value="Thioredoxin-like_sf"/>
</dbReference>
<dbReference type="InterPro" id="IPR050983">
    <property type="entry name" value="GST_Omega/HSP26"/>
</dbReference>
<protein>
    <recommendedName>
        <fullName evidence="5">GST N-terminal domain-containing protein</fullName>
    </recommendedName>
</protein>
<dbReference type="SFLD" id="SFLDG00358">
    <property type="entry name" value="Main_(cytGST)"/>
    <property type="match status" value="1"/>
</dbReference>
<dbReference type="Pfam" id="PF13417">
    <property type="entry name" value="GST_N_3"/>
    <property type="match status" value="1"/>
</dbReference>
<evidence type="ECO:0000313" key="3">
    <source>
        <dbReference type="EMBL" id="KAA0178492.1"/>
    </source>
</evidence>
<dbReference type="CDD" id="cd00570">
    <property type="entry name" value="GST_N_family"/>
    <property type="match status" value="1"/>
</dbReference>
<dbReference type="Gene3D" id="1.20.1050.10">
    <property type="match status" value="1"/>
</dbReference>
<dbReference type="PANTHER" id="PTHR43968:SF6">
    <property type="entry name" value="GLUTATHIONE S-TRANSFERASE OMEGA"/>
    <property type="match status" value="1"/>
</dbReference>
<dbReference type="InterPro" id="IPR004045">
    <property type="entry name" value="Glutathione_S-Trfase_N"/>
</dbReference>
<dbReference type="SFLD" id="SFLDS00019">
    <property type="entry name" value="Glutathione_Transferase_(cytos"/>
    <property type="match status" value="1"/>
</dbReference>
<gene>
    <name evidence="3" type="ORF">FNF27_00341</name>
</gene>
<dbReference type="InterPro" id="IPR040079">
    <property type="entry name" value="Glutathione_S-Trfase"/>
</dbReference>
<dbReference type="PROSITE" id="PS50405">
    <property type="entry name" value="GST_CTER"/>
    <property type="match status" value="1"/>
</dbReference>
<dbReference type="InterPro" id="IPR036282">
    <property type="entry name" value="Glutathione-S-Trfase_C_sf"/>
</dbReference>
<dbReference type="EMBL" id="VLTO01000001">
    <property type="protein sequence ID" value="KAA0178492.1"/>
    <property type="molecule type" value="Genomic_DNA"/>
</dbReference>
<dbReference type="InterPro" id="IPR010987">
    <property type="entry name" value="Glutathione-S-Trfase_C-like"/>
</dbReference>
<evidence type="ECO:0000313" key="4">
    <source>
        <dbReference type="Proteomes" id="UP000322899"/>
    </source>
</evidence>
<organism evidence="3 4">
    <name type="scientific">Cafeteria roenbergensis</name>
    <name type="common">Marine flagellate</name>
    <dbReference type="NCBI Taxonomy" id="33653"/>
    <lineage>
        <taxon>Eukaryota</taxon>
        <taxon>Sar</taxon>
        <taxon>Stramenopiles</taxon>
        <taxon>Bigyra</taxon>
        <taxon>Opalozoa</taxon>
        <taxon>Bicosoecida</taxon>
        <taxon>Cafeteriaceae</taxon>
        <taxon>Cafeteria</taxon>
    </lineage>
</organism>
<dbReference type="SUPFAM" id="SSF52833">
    <property type="entry name" value="Thioredoxin-like"/>
    <property type="match status" value="1"/>
</dbReference>
<accession>A0A5A8ELZ2</accession>
<dbReference type="Gene3D" id="3.40.30.10">
    <property type="entry name" value="Glutaredoxin"/>
    <property type="match status" value="1"/>
</dbReference>
<proteinExistence type="predicted"/>
<feature type="domain" description="GST C-terminal" evidence="2">
    <location>
        <begin position="104"/>
        <end position="240"/>
    </location>
</feature>
<name>A0A5A8ELZ2_CAFRO</name>
<dbReference type="Pfam" id="PF13410">
    <property type="entry name" value="GST_C_2"/>
    <property type="match status" value="1"/>
</dbReference>
<evidence type="ECO:0000259" key="1">
    <source>
        <dbReference type="PROSITE" id="PS50404"/>
    </source>
</evidence>